<keyword evidence="2" id="KW-0547">Nucleotide-binding</keyword>
<dbReference type="Proteomes" id="UP001281410">
    <property type="component" value="Unassembled WGS sequence"/>
</dbReference>
<gene>
    <name evidence="6" type="ORF">Dsin_022728</name>
</gene>
<feature type="chain" id="PRO_5041966704" description="Disease resistance N-terminal domain-containing protein" evidence="4">
    <location>
        <begin position="19"/>
        <end position="101"/>
    </location>
</feature>
<evidence type="ECO:0000313" key="7">
    <source>
        <dbReference type="Proteomes" id="UP001281410"/>
    </source>
</evidence>
<sequence>MPELVLSALLPVLFKTLASPELLKEEAADNGAVKMWLDNLQDLGCDAEDILDEYTTEALRRKLKLEEHQASTSKVRKLIPAYPSKRTYVFIKPILLHQDVT</sequence>
<dbReference type="GO" id="GO:0000166">
    <property type="term" value="F:nucleotide binding"/>
    <property type="evidence" value="ECO:0007669"/>
    <property type="project" value="UniProtKB-KW"/>
</dbReference>
<evidence type="ECO:0000259" key="5">
    <source>
        <dbReference type="Pfam" id="PF18052"/>
    </source>
</evidence>
<protein>
    <recommendedName>
        <fullName evidence="5">Disease resistance N-terminal domain-containing protein</fullName>
    </recommendedName>
</protein>
<dbReference type="AlphaFoldDB" id="A0AAE0E032"/>
<dbReference type="EMBL" id="JANJYJ010000007">
    <property type="protein sequence ID" value="KAK3199313.1"/>
    <property type="molecule type" value="Genomic_DNA"/>
</dbReference>
<feature type="signal peptide" evidence="4">
    <location>
        <begin position="1"/>
        <end position="18"/>
    </location>
</feature>
<proteinExistence type="predicted"/>
<name>A0AAE0E032_9ROSI</name>
<dbReference type="GO" id="GO:0006952">
    <property type="term" value="P:defense response"/>
    <property type="evidence" value="ECO:0007669"/>
    <property type="project" value="UniProtKB-KW"/>
</dbReference>
<evidence type="ECO:0000256" key="1">
    <source>
        <dbReference type="ARBA" id="ARBA00022737"/>
    </source>
</evidence>
<dbReference type="InterPro" id="IPR041118">
    <property type="entry name" value="Rx_N"/>
</dbReference>
<evidence type="ECO:0000313" key="6">
    <source>
        <dbReference type="EMBL" id="KAK3199313.1"/>
    </source>
</evidence>
<accession>A0AAE0E032</accession>
<keyword evidence="3" id="KW-0611">Plant defense</keyword>
<dbReference type="Gene3D" id="1.20.5.4130">
    <property type="match status" value="1"/>
</dbReference>
<comment type="caution">
    <text evidence="6">The sequence shown here is derived from an EMBL/GenBank/DDBJ whole genome shotgun (WGS) entry which is preliminary data.</text>
</comment>
<reference evidence="6" key="1">
    <citation type="journal article" date="2023" name="Plant J.">
        <title>Genome sequences and population genomics provide insights into the demographic history, inbreeding, and mutation load of two 'living fossil' tree species of Dipteronia.</title>
        <authorList>
            <person name="Feng Y."/>
            <person name="Comes H.P."/>
            <person name="Chen J."/>
            <person name="Zhu S."/>
            <person name="Lu R."/>
            <person name="Zhang X."/>
            <person name="Li P."/>
            <person name="Qiu J."/>
            <person name="Olsen K.M."/>
            <person name="Qiu Y."/>
        </authorList>
    </citation>
    <scope>NUCLEOTIDE SEQUENCE</scope>
    <source>
        <strain evidence="6">NBL</strain>
    </source>
</reference>
<evidence type="ECO:0000256" key="3">
    <source>
        <dbReference type="ARBA" id="ARBA00022821"/>
    </source>
</evidence>
<keyword evidence="7" id="KW-1185">Reference proteome</keyword>
<organism evidence="6 7">
    <name type="scientific">Dipteronia sinensis</name>
    <dbReference type="NCBI Taxonomy" id="43782"/>
    <lineage>
        <taxon>Eukaryota</taxon>
        <taxon>Viridiplantae</taxon>
        <taxon>Streptophyta</taxon>
        <taxon>Embryophyta</taxon>
        <taxon>Tracheophyta</taxon>
        <taxon>Spermatophyta</taxon>
        <taxon>Magnoliopsida</taxon>
        <taxon>eudicotyledons</taxon>
        <taxon>Gunneridae</taxon>
        <taxon>Pentapetalae</taxon>
        <taxon>rosids</taxon>
        <taxon>malvids</taxon>
        <taxon>Sapindales</taxon>
        <taxon>Sapindaceae</taxon>
        <taxon>Hippocastanoideae</taxon>
        <taxon>Acereae</taxon>
        <taxon>Dipteronia</taxon>
    </lineage>
</organism>
<evidence type="ECO:0000256" key="2">
    <source>
        <dbReference type="ARBA" id="ARBA00022741"/>
    </source>
</evidence>
<dbReference type="Pfam" id="PF18052">
    <property type="entry name" value="Rx_N"/>
    <property type="match status" value="1"/>
</dbReference>
<keyword evidence="1" id="KW-0677">Repeat</keyword>
<evidence type="ECO:0000256" key="4">
    <source>
        <dbReference type="SAM" id="SignalP"/>
    </source>
</evidence>
<feature type="domain" description="Disease resistance N-terminal" evidence="5">
    <location>
        <begin position="26"/>
        <end position="68"/>
    </location>
</feature>
<keyword evidence="4" id="KW-0732">Signal</keyword>